<dbReference type="InterPro" id="IPR015422">
    <property type="entry name" value="PyrdxlP-dep_Trfase_small"/>
</dbReference>
<gene>
    <name evidence="12" type="ORF">SAMN04487962_10197</name>
</gene>
<comment type="similarity">
    <text evidence="2">Belongs to the class-V pyridoxal-phosphate-dependent aminotransferase family. NifS/IscS subfamily.</text>
</comment>
<dbReference type="GO" id="GO:0031071">
    <property type="term" value="F:cysteine desulfurase activity"/>
    <property type="evidence" value="ECO:0007669"/>
    <property type="project" value="UniProtKB-EC"/>
</dbReference>
<organism evidence="12 13">
    <name type="scientific">Marinobacter segnicrescens</name>
    <dbReference type="NCBI Taxonomy" id="430453"/>
    <lineage>
        <taxon>Bacteria</taxon>
        <taxon>Pseudomonadati</taxon>
        <taxon>Pseudomonadota</taxon>
        <taxon>Gammaproteobacteria</taxon>
        <taxon>Pseudomonadales</taxon>
        <taxon>Marinobacteraceae</taxon>
        <taxon>Marinobacter</taxon>
    </lineage>
</organism>
<evidence type="ECO:0000256" key="4">
    <source>
        <dbReference type="ARBA" id="ARBA00022679"/>
    </source>
</evidence>
<keyword evidence="6" id="KW-0479">Metal-binding</keyword>
<dbReference type="Gene3D" id="3.90.1150.10">
    <property type="entry name" value="Aspartate Aminotransferase, domain 1"/>
    <property type="match status" value="1"/>
</dbReference>
<protein>
    <recommendedName>
        <fullName evidence="3">cysteine desulfurase</fullName>
        <ecNumber evidence="3">2.8.1.7</ecNumber>
    </recommendedName>
</protein>
<dbReference type="PANTHER" id="PTHR11601">
    <property type="entry name" value="CYSTEINE DESULFURYLASE FAMILY MEMBER"/>
    <property type="match status" value="1"/>
</dbReference>
<dbReference type="PANTHER" id="PTHR11601:SF34">
    <property type="entry name" value="CYSTEINE DESULFURASE"/>
    <property type="match status" value="1"/>
</dbReference>
<dbReference type="Proteomes" id="UP000198762">
    <property type="component" value="Unassembled WGS sequence"/>
</dbReference>
<dbReference type="NCBIfam" id="NF010611">
    <property type="entry name" value="PRK14012.1"/>
    <property type="match status" value="1"/>
</dbReference>
<proteinExistence type="inferred from homology"/>
<comment type="cofactor">
    <cofactor evidence="1">
        <name>pyridoxal 5'-phosphate</name>
        <dbReference type="ChEBI" id="CHEBI:597326"/>
    </cofactor>
</comment>
<dbReference type="InterPro" id="IPR015421">
    <property type="entry name" value="PyrdxlP-dep_Trfase_major"/>
</dbReference>
<evidence type="ECO:0000256" key="10">
    <source>
        <dbReference type="ARBA" id="ARBA00050776"/>
    </source>
</evidence>
<dbReference type="InterPro" id="IPR000192">
    <property type="entry name" value="Aminotrans_V_dom"/>
</dbReference>
<dbReference type="PIRSF" id="PIRSF005572">
    <property type="entry name" value="NifS"/>
    <property type="match status" value="1"/>
</dbReference>
<evidence type="ECO:0000256" key="7">
    <source>
        <dbReference type="ARBA" id="ARBA00022898"/>
    </source>
</evidence>
<evidence type="ECO:0000259" key="11">
    <source>
        <dbReference type="Pfam" id="PF00266"/>
    </source>
</evidence>
<dbReference type="EC" id="2.8.1.7" evidence="3"/>
<dbReference type="GO" id="GO:0046872">
    <property type="term" value="F:metal ion binding"/>
    <property type="evidence" value="ECO:0007669"/>
    <property type="project" value="UniProtKB-KW"/>
</dbReference>
<name>A0A1H9YD53_9GAMM</name>
<evidence type="ECO:0000256" key="1">
    <source>
        <dbReference type="ARBA" id="ARBA00001933"/>
    </source>
</evidence>
<keyword evidence="9" id="KW-0411">Iron-sulfur</keyword>
<dbReference type="Pfam" id="PF00266">
    <property type="entry name" value="Aminotran_5"/>
    <property type="match status" value="1"/>
</dbReference>
<evidence type="ECO:0000313" key="13">
    <source>
        <dbReference type="Proteomes" id="UP000198762"/>
    </source>
</evidence>
<keyword evidence="7" id="KW-0663">Pyridoxal phosphate</keyword>
<keyword evidence="8" id="KW-0408">Iron</keyword>
<keyword evidence="13" id="KW-1185">Reference proteome</keyword>
<evidence type="ECO:0000256" key="8">
    <source>
        <dbReference type="ARBA" id="ARBA00023004"/>
    </source>
</evidence>
<dbReference type="InterPro" id="IPR015424">
    <property type="entry name" value="PyrdxlP-dep_Trfase"/>
</dbReference>
<sequence length="413" mass="44276">MRWPIPSTPSVWKTRRPPDLKQSMKTPVYLDYAATTPVDPAVAELMAGYLTLDGVFGNPASRSHGYGWQAEAAVENARRQVAQLIGADPREIVWTSGATESDNLAIKGAVGANCNPDVRPHIITSAIEHKAVLDTCSWLEGQGCDVTRLTPDATGQIALSQVEQALRPETLLVSLMLVNNELGTINDIGKIGDMLRERGVLFHVDAAQAAGKVPVNVSDLNADLVALSAHKVYGPKGVGALYVRRSPDVRIEAQIHGGGHERGMRSGTLPTHQIVGMGKAFDMAGELLENEMARLEALRSRFLEAVGELEGVTLNGHETQRVPGIINLSFDGIEAESLMLGLRELAVSSGSACASATMEPSYVLTAIGLSEAQAHAGLRFSLGRFSTDEEVDFAAGQVVSVVERLRERRRTSA</sequence>
<accession>A0A1H9YD53</accession>
<evidence type="ECO:0000256" key="3">
    <source>
        <dbReference type="ARBA" id="ARBA00012239"/>
    </source>
</evidence>
<reference evidence="13" key="1">
    <citation type="submission" date="2016-10" db="EMBL/GenBank/DDBJ databases">
        <authorList>
            <person name="Varghese N."/>
            <person name="Submissions S."/>
        </authorList>
    </citation>
    <scope>NUCLEOTIDE SEQUENCE [LARGE SCALE GENOMIC DNA]</scope>
    <source>
        <strain evidence="13">CGMCC 1.6489</strain>
    </source>
</reference>
<evidence type="ECO:0000256" key="9">
    <source>
        <dbReference type="ARBA" id="ARBA00023014"/>
    </source>
</evidence>
<dbReference type="SUPFAM" id="SSF53383">
    <property type="entry name" value="PLP-dependent transferases"/>
    <property type="match status" value="1"/>
</dbReference>
<dbReference type="AlphaFoldDB" id="A0A1H9YD53"/>
<feature type="domain" description="Aminotransferase class V" evidence="11">
    <location>
        <begin position="28"/>
        <end position="392"/>
    </location>
</feature>
<dbReference type="EMBL" id="FOHZ01000001">
    <property type="protein sequence ID" value="SES66862.1"/>
    <property type="molecule type" value="Genomic_DNA"/>
</dbReference>
<evidence type="ECO:0000313" key="12">
    <source>
        <dbReference type="EMBL" id="SES66862.1"/>
    </source>
</evidence>
<evidence type="ECO:0000256" key="5">
    <source>
        <dbReference type="ARBA" id="ARBA00022714"/>
    </source>
</evidence>
<keyword evidence="5" id="KW-0001">2Fe-2S</keyword>
<comment type="catalytic activity">
    <reaction evidence="10">
        <text>(sulfur carrier)-H + L-cysteine = (sulfur carrier)-SH + L-alanine</text>
        <dbReference type="Rhea" id="RHEA:43892"/>
        <dbReference type="Rhea" id="RHEA-COMP:14737"/>
        <dbReference type="Rhea" id="RHEA-COMP:14739"/>
        <dbReference type="ChEBI" id="CHEBI:29917"/>
        <dbReference type="ChEBI" id="CHEBI:35235"/>
        <dbReference type="ChEBI" id="CHEBI:57972"/>
        <dbReference type="ChEBI" id="CHEBI:64428"/>
        <dbReference type="EC" id="2.8.1.7"/>
    </reaction>
</comment>
<evidence type="ECO:0000256" key="2">
    <source>
        <dbReference type="ARBA" id="ARBA00006490"/>
    </source>
</evidence>
<dbReference type="InterPro" id="IPR016454">
    <property type="entry name" value="Cysteine_dSase"/>
</dbReference>
<dbReference type="Gene3D" id="3.40.640.10">
    <property type="entry name" value="Type I PLP-dependent aspartate aminotransferase-like (Major domain)"/>
    <property type="match status" value="1"/>
</dbReference>
<keyword evidence="4" id="KW-0808">Transferase</keyword>
<dbReference type="FunFam" id="3.40.640.10:FF:000003">
    <property type="entry name" value="Cysteine desulfurase IscS"/>
    <property type="match status" value="1"/>
</dbReference>
<evidence type="ECO:0000256" key="6">
    <source>
        <dbReference type="ARBA" id="ARBA00022723"/>
    </source>
</evidence>
<dbReference type="STRING" id="430453.SAMN04487962_10197"/>
<dbReference type="GO" id="GO:0051537">
    <property type="term" value="F:2 iron, 2 sulfur cluster binding"/>
    <property type="evidence" value="ECO:0007669"/>
    <property type="project" value="UniProtKB-KW"/>
</dbReference>